<evidence type="ECO:0000313" key="1">
    <source>
        <dbReference type="EMBL" id="MBB4914069.1"/>
    </source>
</evidence>
<gene>
    <name evidence="1" type="ORF">FHS44_001141</name>
</gene>
<accession>A0A7W7VL61</accession>
<dbReference type="Proteomes" id="UP000552644">
    <property type="component" value="Unassembled WGS sequence"/>
</dbReference>
<organism evidence="1 2">
    <name type="scientific">Streptosporangium saharense</name>
    <dbReference type="NCBI Taxonomy" id="1706840"/>
    <lineage>
        <taxon>Bacteria</taxon>
        <taxon>Bacillati</taxon>
        <taxon>Actinomycetota</taxon>
        <taxon>Actinomycetes</taxon>
        <taxon>Streptosporangiales</taxon>
        <taxon>Streptosporangiaceae</taxon>
        <taxon>Streptosporangium</taxon>
    </lineage>
</organism>
<reference evidence="1 2" key="1">
    <citation type="submission" date="2020-08" db="EMBL/GenBank/DDBJ databases">
        <title>Genomic Encyclopedia of Type Strains, Phase III (KMG-III): the genomes of soil and plant-associated and newly described type strains.</title>
        <authorList>
            <person name="Whitman W."/>
        </authorList>
    </citation>
    <scope>NUCLEOTIDE SEQUENCE [LARGE SCALE GENOMIC DNA]</scope>
    <source>
        <strain evidence="1 2">CECT 8840</strain>
    </source>
</reference>
<comment type="caution">
    <text evidence="1">The sequence shown here is derived from an EMBL/GenBank/DDBJ whole genome shotgun (WGS) entry which is preliminary data.</text>
</comment>
<dbReference type="RefSeq" id="WP_184712765.1">
    <property type="nucleotide sequence ID" value="NZ_JACHJP010000001.1"/>
</dbReference>
<sequence>MELISPKERADLVSGVGREALHIEMRDNYGIDADLFANWRAGDRERF</sequence>
<protein>
    <submittedName>
        <fullName evidence="1">Uncharacterized protein</fullName>
    </submittedName>
</protein>
<name>A0A7W7VL61_9ACTN</name>
<dbReference type="EMBL" id="JACHJP010000001">
    <property type="protein sequence ID" value="MBB4914069.1"/>
    <property type="molecule type" value="Genomic_DNA"/>
</dbReference>
<keyword evidence="2" id="KW-1185">Reference proteome</keyword>
<dbReference type="AlphaFoldDB" id="A0A7W7VL61"/>
<evidence type="ECO:0000313" key="2">
    <source>
        <dbReference type="Proteomes" id="UP000552644"/>
    </source>
</evidence>
<proteinExistence type="predicted"/>